<gene>
    <name evidence="7" type="ORF">ACFQ1X_04235</name>
</gene>
<dbReference type="RefSeq" id="WP_144840264.1">
    <property type="nucleotide sequence ID" value="NZ_JBHTKI010000007.1"/>
</dbReference>
<evidence type="ECO:0000256" key="1">
    <source>
        <dbReference type="ARBA" id="ARBA00001974"/>
    </source>
</evidence>
<dbReference type="Pfam" id="PF07992">
    <property type="entry name" value="Pyr_redox_2"/>
    <property type="match status" value="1"/>
</dbReference>
<keyword evidence="8" id="KW-1185">Reference proteome</keyword>
<proteinExistence type="inferred from homology"/>
<comment type="similarity">
    <text evidence="2">Belongs to the NADH dehydrogenase family.</text>
</comment>
<dbReference type="PANTHER" id="PTHR42913">
    <property type="entry name" value="APOPTOSIS-INDUCING FACTOR 1"/>
    <property type="match status" value="1"/>
</dbReference>
<evidence type="ECO:0000256" key="4">
    <source>
        <dbReference type="ARBA" id="ARBA00022827"/>
    </source>
</evidence>
<dbReference type="PANTHER" id="PTHR42913:SF9">
    <property type="entry name" value="SLR1591 PROTEIN"/>
    <property type="match status" value="1"/>
</dbReference>
<evidence type="ECO:0000313" key="7">
    <source>
        <dbReference type="EMBL" id="MFD1030630.1"/>
    </source>
</evidence>
<dbReference type="SUPFAM" id="SSF51905">
    <property type="entry name" value="FAD/NAD(P)-binding domain"/>
    <property type="match status" value="2"/>
</dbReference>
<evidence type="ECO:0000256" key="3">
    <source>
        <dbReference type="ARBA" id="ARBA00022630"/>
    </source>
</evidence>
<dbReference type="InterPro" id="IPR023753">
    <property type="entry name" value="FAD/NAD-binding_dom"/>
</dbReference>
<sequence length="363" mass="40554">MKTLVLVGGGHAHLHCLEQMNKQSLPGWRVLLISSSVHQYYSGMFSGFTEGVYTLEDIRIDLKRLCEKIGADFKADRIVSIDPHSRQLTGAHGSVYGYDLVSFDIGSITAVPQGFQQQISTIKPNHLFPEQLMRIREAVSPVIVGGGASGIELSFSIHAWRKQRQLPANVVLLSSTPLLHSQGNGVADTIEAIADRKALPYYTGEKVEQIDDDRVYTHNGRSFPQSDVLWLTGPSSTDLFKSSGVPTNHRGFLLVTNQLQSVEYPEMFGAGDCISIEENPNLPKNGVYAVRQGPILWHNLMNSAVSDKLKSFNPQKRYLSILSTGDGEALLTYGKRRIHGKLPWLIKQTIDRQFMKRYKKLYE</sequence>
<keyword evidence="3" id="KW-0285">Flavoprotein</keyword>
<dbReference type="Proteomes" id="UP001597109">
    <property type="component" value="Unassembled WGS sequence"/>
</dbReference>
<evidence type="ECO:0000256" key="2">
    <source>
        <dbReference type="ARBA" id="ARBA00005272"/>
    </source>
</evidence>
<protein>
    <submittedName>
        <fullName evidence="7">FAD-dependent oxidoreductase</fullName>
    </submittedName>
</protein>
<feature type="domain" description="FAD/NAD(P)-binding" evidence="6">
    <location>
        <begin position="3"/>
        <end position="293"/>
    </location>
</feature>
<comment type="caution">
    <text evidence="7">The sequence shown here is derived from an EMBL/GenBank/DDBJ whole genome shotgun (WGS) entry which is preliminary data.</text>
</comment>
<dbReference type="InterPro" id="IPR051169">
    <property type="entry name" value="NADH-Q_oxidoreductase"/>
</dbReference>
<accession>A0ABW3L815</accession>
<evidence type="ECO:0000313" key="8">
    <source>
        <dbReference type="Proteomes" id="UP001597109"/>
    </source>
</evidence>
<reference evidence="8" key="1">
    <citation type="journal article" date="2019" name="Int. J. Syst. Evol. Microbiol.">
        <title>The Global Catalogue of Microorganisms (GCM) 10K type strain sequencing project: providing services to taxonomists for standard genome sequencing and annotation.</title>
        <authorList>
            <consortium name="The Broad Institute Genomics Platform"/>
            <consortium name="The Broad Institute Genome Sequencing Center for Infectious Disease"/>
            <person name="Wu L."/>
            <person name="Ma J."/>
        </authorList>
    </citation>
    <scope>NUCLEOTIDE SEQUENCE [LARGE SCALE GENOMIC DNA]</scope>
    <source>
        <strain evidence="8">CCUG 56756</strain>
    </source>
</reference>
<evidence type="ECO:0000256" key="5">
    <source>
        <dbReference type="ARBA" id="ARBA00023002"/>
    </source>
</evidence>
<organism evidence="7 8">
    <name type="scientific">Metaplanococcus flavidus</name>
    <dbReference type="NCBI Taxonomy" id="569883"/>
    <lineage>
        <taxon>Bacteria</taxon>
        <taxon>Bacillati</taxon>
        <taxon>Bacillota</taxon>
        <taxon>Bacilli</taxon>
        <taxon>Bacillales</taxon>
        <taxon>Caryophanaceae</taxon>
        <taxon>Metaplanococcus</taxon>
    </lineage>
</organism>
<dbReference type="InterPro" id="IPR036188">
    <property type="entry name" value="FAD/NAD-bd_sf"/>
</dbReference>
<keyword evidence="4" id="KW-0274">FAD</keyword>
<name>A0ABW3L815_9BACL</name>
<evidence type="ECO:0000259" key="6">
    <source>
        <dbReference type="Pfam" id="PF07992"/>
    </source>
</evidence>
<keyword evidence="5" id="KW-0560">Oxidoreductase</keyword>
<comment type="cofactor">
    <cofactor evidence="1">
        <name>FAD</name>
        <dbReference type="ChEBI" id="CHEBI:57692"/>
    </cofactor>
</comment>
<dbReference type="EMBL" id="JBHTKI010000007">
    <property type="protein sequence ID" value="MFD1030630.1"/>
    <property type="molecule type" value="Genomic_DNA"/>
</dbReference>
<dbReference type="Gene3D" id="3.50.50.100">
    <property type="match status" value="1"/>
</dbReference>